<comment type="caution">
    <text evidence="1">The sequence shown here is derived from an EMBL/GenBank/DDBJ whole genome shotgun (WGS) entry which is preliminary data.</text>
</comment>
<dbReference type="Proteomes" id="UP000249518">
    <property type="component" value="Unassembled WGS sequence"/>
</dbReference>
<dbReference type="RefSeq" id="WP_112086513.1">
    <property type="nucleotide sequence ID" value="NZ_QLSV01000010.1"/>
</dbReference>
<dbReference type="AlphaFoldDB" id="A0A328WS22"/>
<dbReference type="EMBL" id="QLSV01000010">
    <property type="protein sequence ID" value="RAR47237.1"/>
    <property type="molecule type" value="Genomic_DNA"/>
</dbReference>
<evidence type="ECO:0000313" key="1">
    <source>
        <dbReference type="EMBL" id="RAR47237.1"/>
    </source>
</evidence>
<protein>
    <recommendedName>
        <fullName evidence="3">Polysaccharide (De)acetylase</fullName>
    </recommendedName>
</protein>
<accession>A0A328WS22</accession>
<evidence type="ECO:0008006" key="3">
    <source>
        <dbReference type="Google" id="ProtNLM"/>
    </source>
</evidence>
<organism evidence="1 2">
    <name type="scientific">Flavobacterium lacus</name>
    <dbReference type="NCBI Taxonomy" id="1353778"/>
    <lineage>
        <taxon>Bacteria</taxon>
        <taxon>Pseudomonadati</taxon>
        <taxon>Bacteroidota</taxon>
        <taxon>Flavobacteriia</taxon>
        <taxon>Flavobacteriales</taxon>
        <taxon>Flavobacteriaceae</taxon>
        <taxon>Flavobacterium</taxon>
    </lineage>
</organism>
<reference evidence="1 2" key="1">
    <citation type="submission" date="2018-06" db="EMBL/GenBank/DDBJ databases">
        <title>Genomic Encyclopedia of Type Strains, Phase III (KMG-III): the genomes of soil and plant-associated and newly described type strains.</title>
        <authorList>
            <person name="Whitman W."/>
        </authorList>
    </citation>
    <scope>NUCLEOTIDE SEQUENCE [LARGE SCALE GENOMIC DNA]</scope>
    <source>
        <strain evidence="1 2">CGMCC 1.12504</strain>
    </source>
</reference>
<proteinExistence type="predicted"/>
<gene>
    <name evidence="1" type="ORF">B0I10_11030</name>
</gene>
<sequence length="371" mass="42983">MLKSIVKNLSNLPGWRTNRKIVVIESDDWGSIRMPSIAVRNQLVLNSIDLGNEERQRYTSFDTLANATDFSALFETLLKFKDIRNQNPVFTAVSVVGNPDFDKIKESNFEAYFYEPFTTTLQKYKYDNAYSMWQEGIKNLLFIPQFHGREHLNVQVWMRHLQAKDFHTLKAFEQKCWGYANKNKYNIDYQAAFDVELATDIVYQEMVIKEGLLLFEQIHGYKTNFFVPPNGPFNNSLEKVAADGGVKFMSASKIQNEPQGEGIQKLRLHWLGQKNKYGQRYITRNCFFEPSNKSKDWVDSCLVDIENAFRWSKPAVISSHRVNYIGGLVEKNRTDGLQQLEILLKKVQKRWPNVEFISSSELGDVISKNNG</sequence>
<evidence type="ECO:0000313" key="2">
    <source>
        <dbReference type="Proteomes" id="UP000249518"/>
    </source>
</evidence>
<keyword evidence="2" id="KW-1185">Reference proteome</keyword>
<dbReference type="OrthoDB" id="2081174at2"/>
<name>A0A328WS22_9FLAO</name>